<dbReference type="RefSeq" id="WP_015660538.1">
    <property type="nucleotide sequence ID" value="NC_020504.1"/>
</dbReference>
<dbReference type="HOGENOM" id="CLU_127696_0_0_11"/>
<dbReference type="eggNOG" id="ENOG5033TE2">
    <property type="taxonomic scope" value="Bacteria"/>
</dbReference>
<proteinExistence type="predicted"/>
<dbReference type="AlphaFoldDB" id="K4RAG0"/>
<evidence type="ECO:0000313" key="1">
    <source>
        <dbReference type="EMBL" id="CCK30202.1"/>
    </source>
</evidence>
<dbReference type="OrthoDB" id="4192933at2"/>
<keyword evidence="2" id="KW-1185">Reference proteome</keyword>
<dbReference type="PATRIC" id="fig|1214101.3.peg.5908"/>
<dbReference type="Proteomes" id="UP000008043">
    <property type="component" value="Chromosome"/>
</dbReference>
<protein>
    <submittedName>
        <fullName evidence="1">Putative secreted protein</fullName>
    </submittedName>
</protein>
<dbReference type="EMBL" id="HE971709">
    <property type="protein sequence ID" value="CCK30202.1"/>
    <property type="molecule type" value="Genomic_DNA"/>
</dbReference>
<gene>
    <name evidence="1" type="ORF">BN159_5823</name>
</gene>
<sequence>MDGAVWVAAFTGGTAVLASWVTNLGNVRAARAQAEASAVAQERGRARELRRAAYLDLMEQAHCTGELYWRAVFAFDQVDDADELLARVQELRVQLRDAYEPLMRTVRVIALEGPAGVAEAAEAVLGAAADTNRTLWHFVLGESGARERFEACHGEFKRLLADFVAAAREAMAAGS</sequence>
<evidence type="ECO:0000313" key="2">
    <source>
        <dbReference type="Proteomes" id="UP000008043"/>
    </source>
</evidence>
<dbReference type="STRING" id="1214101.BN159_5823"/>
<reference evidence="1 2" key="1">
    <citation type="journal article" date="2012" name="J. Bacteriol.">
        <title>Genome sequence of the bacterium Streptomyces davawensis JCM 4913 and heterologous production of the unique antibiotic roseoflavin.</title>
        <authorList>
            <person name="Jankowitsch F."/>
            <person name="Schwarz J."/>
            <person name="Ruckert C."/>
            <person name="Gust B."/>
            <person name="Szczepanowski R."/>
            <person name="Blom J."/>
            <person name="Pelzer S."/>
            <person name="Kalinowski J."/>
            <person name="Mack M."/>
        </authorList>
    </citation>
    <scope>NUCLEOTIDE SEQUENCE [LARGE SCALE GENOMIC DNA]</scope>
    <source>
        <strain evidence="2">DSM 101723 / JCM 4913 / KCC S-0913 / 768</strain>
    </source>
</reference>
<dbReference type="KEGG" id="sdv:BN159_5823"/>
<organism evidence="1 2">
    <name type="scientific">Streptomyces davaonensis (strain DSM 101723 / JCM 4913 / KCC S-0913 / 768)</name>
    <dbReference type="NCBI Taxonomy" id="1214101"/>
    <lineage>
        <taxon>Bacteria</taxon>
        <taxon>Bacillati</taxon>
        <taxon>Actinomycetota</taxon>
        <taxon>Actinomycetes</taxon>
        <taxon>Kitasatosporales</taxon>
        <taxon>Streptomycetaceae</taxon>
        <taxon>Streptomyces</taxon>
    </lineage>
</organism>
<name>K4RAG0_STRDJ</name>
<accession>K4RAG0</accession>